<dbReference type="InterPro" id="IPR000700">
    <property type="entry name" value="PAS-assoc_C"/>
</dbReference>
<dbReference type="RefSeq" id="WP_186863243.1">
    <property type="nucleotide sequence ID" value="NZ_JACOGC010000004.1"/>
</dbReference>
<dbReference type="SMART" id="SM00052">
    <property type="entry name" value="EAL"/>
    <property type="match status" value="1"/>
</dbReference>
<dbReference type="PANTHER" id="PTHR44757:SF2">
    <property type="entry name" value="BIOFILM ARCHITECTURE MAINTENANCE PROTEIN MBAA"/>
    <property type="match status" value="1"/>
</dbReference>
<dbReference type="SUPFAM" id="SSF141868">
    <property type="entry name" value="EAL domain-like"/>
    <property type="match status" value="1"/>
</dbReference>
<dbReference type="SMART" id="SM00267">
    <property type="entry name" value="GGDEF"/>
    <property type="match status" value="1"/>
</dbReference>
<dbReference type="InterPro" id="IPR043128">
    <property type="entry name" value="Rev_trsase/Diguanyl_cyclase"/>
</dbReference>
<feature type="domain" description="PAC" evidence="2">
    <location>
        <begin position="320"/>
        <end position="373"/>
    </location>
</feature>
<sequence length="938" mass="105722">MNKFGTWTWFEETGEFHWSSGLCALFNRADDSSRIPLQEVCACLTPDSAHSLQTALQQVSLSGGQFELVCSLQDTRLPVHCIRFCGEYSASSTQPQLQGFAEGIAPLPGQAAAIPDALPAVAAALPFGILMLSSPQRLAWINPLFCDWLQLPQQPVKTALQARHLFDSPLLDIIEAAFQGTPASLTQVFAQPDGSERLLALELTPLRESAQQAAAQIMSPVTGCLMTATDVTAYHQTIAQLRDQEKRWQMTLESSGDGTWDWYPQSGIEYLSDKLKAIYGYAPEDIGNLPEELDRRTHPDDKLQMELDRLAHFEGRTPGYINEHRVQCKDGSWKWILTRGMVIERDSEGQPLRVVGTHTDISERKQAEVALRESEERLRMALSATHQGLFDMNLHTGIAVVNAEYAHMLGYTLPDFQENRARWYSGLHPDDLERADRAYSDYLNGKTEEYRVEFRQRHANGSWIWVLSVGALAEWDENGNPLRMLGTVLDITERKQSEALIWTQANIDPLTGLPNRRMFYDRLEQDMRRSRRSHLPLAVLFIDLDFFKEVNDTLGHASGDALLIEAAERLRRCVRDSDTVARLGGDEFTIAMPDQHDTLHVEQIARNIISALSSPFMLAEQEIYLSASVGITIYPRDASTLSDLIKHADQAMYAAKDQGRNRFSYFTPNLQIAAQSRLRLSNDLRLAVNEQQLEVFFQPVVDLASGRILKAEALIRWPHAQLGYISPLEFIPIAESTGLIYHIGEQVFKVATYWVRRWRDLVHPDFQISINQSPLEFQNDQGRYADWLQHLRRHQLPGQAITIEITEGLLLDASTKVATRLLEFRDAGIQVAIDDFGTGYSSLSYLQKFDIDYLKIDQSFTRNLTPSSNDLALPEAIIMMAHKLGLSVIAEGVETALQRDLLRQAGCDFAQGYLFSRPLPPEEFEALLLAQEAGRHTG</sequence>
<feature type="domain" description="EAL" evidence="3">
    <location>
        <begin position="677"/>
        <end position="932"/>
    </location>
</feature>
<evidence type="ECO:0000313" key="5">
    <source>
        <dbReference type="EMBL" id="MBC3885674.1"/>
    </source>
</evidence>
<dbReference type="InterPro" id="IPR000014">
    <property type="entry name" value="PAS"/>
</dbReference>
<dbReference type="Pfam" id="PF00990">
    <property type="entry name" value="GGDEF"/>
    <property type="match status" value="1"/>
</dbReference>
<dbReference type="NCBIfam" id="TIGR00229">
    <property type="entry name" value="sensory_box"/>
    <property type="match status" value="2"/>
</dbReference>
<dbReference type="Gene3D" id="3.20.20.450">
    <property type="entry name" value="EAL domain"/>
    <property type="match status" value="1"/>
</dbReference>
<feature type="domain" description="PAC" evidence="2">
    <location>
        <begin position="450"/>
        <end position="503"/>
    </location>
</feature>
<dbReference type="NCBIfam" id="TIGR00254">
    <property type="entry name" value="GGDEF"/>
    <property type="match status" value="1"/>
</dbReference>
<dbReference type="SMART" id="SM00086">
    <property type="entry name" value="PAC"/>
    <property type="match status" value="2"/>
</dbReference>
<protein>
    <submittedName>
        <fullName evidence="5">EAL domain-containing protein</fullName>
    </submittedName>
</protein>
<dbReference type="CDD" id="cd01948">
    <property type="entry name" value="EAL"/>
    <property type="match status" value="1"/>
</dbReference>
<dbReference type="InterPro" id="IPR035919">
    <property type="entry name" value="EAL_sf"/>
</dbReference>
<dbReference type="PROSITE" id="PS50112">
    <property type="entry name" value="PAS"/>
    <property type="match status" value="2"/>
</dbReference>
<dbReference type="Proteomes" id="UP000613113">
    <property type="component" value="Unassembled WGS sequence"/>
</dbReference>
<dbReference type="InterPro" id="IPR000160">
    <property type="entry name" value="GGDEF_dom"/>
</dbReference>
<organism evidence="5 6">
    <name type="scientific">Undibacterium griseum</name>
    <dbReference type="NCBI Taxonomy" id="2762295"/>
    <lineage>
        <taxon>Bacteria</taxon>
        <taxon>Pseudomonadati</taxon>
        <taxon>Pseudomonadota</taxon>
        <taxon>Betaproteobacteria</taxon>
        <taxon>Burkholderiales</taxon>
        <taxon>Oxalobacteraceae</taxon>
        <taxon>Undibacterium</taxon>
    </lineage>
</organism>
<dbReference type="InterPro" id="IPR035965">
    <property type="entry name" value="PAS-like_dom_sf"/>
</dbReference>
<evidence type="ECO:0000313" key="6">
    <source>
        <dbReference type="Proteomes" id="UP000613113"/>
    </source>
</evidence>
<evidence type="ECO:0000259" key="2">
    <source>
        <dbReference type="PROSITE" id="PS50113"/>
    </source>
</evidence>
<feature type="domain" description="PAS" evidence="1">
    <location>
        <begin position="374"/>
        <end position="446"/>
    </location>
</feature>
<evidence type="ECO:0000259" key="1">
    <source>
        <dbReference type="PROSITE" id="PS50112"/>
    </source>
</evidence>
<dbReference type="Gene3D" id="3.30.450.20">
    <property type="entry name" value="PAS domain"/>
    <property type="match status" value="3"/>
</dbReference>
<feature type="domain" description="PAS" evidence="1">
    <location>
        <begin position="244"/>
        <end position="302"/>
    </location>
</feature>
<dbReference type="InterPro" id="IPR029787">
    <property type="entry name" value="Nucleotide_cyclase"/>
</dbReference>
<dbReference type="PANTHER" id="PTHR44757">
    <property type="entry name" value="DIGUANYLATE CYCLASE DGCP"/>
    <property type="match status" value="1"/>
</dbReference>
<dbReference type="InterPro" id="IPR052155">
    <property type="entry name" value="Biofilm_reg_signaling"/>
</dbReference>
<gene>
    <name evidence="5" type="ORF">H8K27_11085</name>
</gene>
<comment type="caution">
    <text evidence="5">The sequence shown here is derived from an EMBL/GenBank/DDBJ whole genome shotgun (WGS) entry which is preliminary data.</text>
</comment>
<dbReference type="InterPro" id="IPR001633">
    <property type="entry name" value="EAL_dom"/>
</dbReference>
<keyword evidence="6" id="KW-1185">Reference proteome</keyword>
<reference evidence="5 6" key="1">
    <citation type="submission" date="2020-08" db="EMBL/GenBank/DDBJ databases">
        <title>Novel species isolated from subtropical streams in China.</title>
        <authorList>
            <person name="Lu H."/>
        </authorList>
    </citation>
    <scope>NUCLEOTIDE SEQUENCE [LARGE SCALE GENOMIC DNA]</scope>
    <source>
        <strain evidence="5 6">FT31W</strain>
    </source>
</reference>
<dbReference type="EMBL" id="JACOGC010000004">
    <property type="protein sequence ID" value="MBC3885674.1"/>
    <property type="molecule type" value="Genomic_DNA"/>
</dbReference>
<dbReference type="InterPro" id="IPR013655">
    <property type="entry name" value="PAS_fold_3"/>
</dbReference>
<dbReference type="PROSITE" id="PS50883">
    <property type="entry name" value="EAL"/>
    <property type="match status" value="1"/>
</dbReference>
<evidence type="ECO:0000259" key="4">
    <source>
        <dbReference type="PROSITE" id="PS50887"/>
    </source>
</evidence>
<dbReference type="Gene3D" id="3.30.70.270">
    <property type="match status" value="1"/>
</dbReference>
<dbReference type="PROSITE" id="PS50887">
    <property type="entry name" value="GGDEF"/>
    <property type="match status" value="1"/>
</dbReference>
<dbReference type="SUPFAM" id="SSF55073">
    <property type="entry name" value="Nucleotide cyclase"/>
    <property type="match status" value="1"/>
</dbReference>
<dbReference type="Pfam" id="PF00563">
    <property type="entry name" value="EAL"/>
    <property type="match status" value="1"/>
</dbReference>
<dbReference type="Pfam" id="PF08447">
    <property type="entry name" value="PAS_3"/>
    <property type="match status" value="2"/>
</dbReference>
<proteinExistence type="predicted"/>
<dbReference type="InterPro" id="IPR001610">
    <property type="entry name" value="PAC"/>
</dbReference>
<dbReference type="CDD" id="cd01949">
    <property type="entry name" value="GGDEF"/>
    <property type="match status" value="1"/>
</dbReference>
<feature type="domain" description="GGDEF" evidence="4">
    <location>
        <begin position="535"/>
        <end position="668"/>
    </location>
</feature>
<evidence type="ECO:0000259" key="3">
    <source>
        <dbReference type="PROSITE" id="PS50883"/>
    </source>
</evidence>
<accession>A0ABR6YP77</accession>
<name>A0ABR6YP77_9BURK</name>
<dbReference type="CDD" id="cd00130">
    <property type="entry name" value="PAS"/>
    <property type="match status" value="2"/>
</dbReference>
<dbReference type="SUPFAM" id="SSF55785">
    <property type="entry name" value="PYP-like sensor domain (PAS domain)"/>
    <property type="match status" value="2"/>
</dbReference>
<dbReference type="SMART" id="SM00091">
    <property type="entry name" value="PAS"/>
    <property type="match status" value="3"/>
</dbReference>
<dbReference type="PROSITE" id="PS50113">
    <property type="entry name" value="PAC"/>
    <property type="match status" value="2"/>
</dbReference>